<proteinExistence type="predicted"/>
<dbReference type="Proteomes" id="UP001152798">
    <property type="component" value="Chromosome 6"/>
</dbReference>
<accession>A0A9P0HKV1</accession>
<name>A0A9P0HKV1_NEZVI</name>
<dbReference type="EMBL" id="OV725082">
    <property type="protein sequence ID" value="CAH1404488.1"/>
    <property type="molecule type" value="Genomic_DNA"/>
</dbReference>
<protein>
    <submittedName>
        <fullName evidence="2">Uncharacterized protein</fullName>
    </submittedName>
</protein>
<gene>
    <name evidence="2" type="ORF">NEZAVI_LOCUS12889</name>
</gene>
<evidence type="ECO:0000313" key="3">
    <source>
        <dbReference type="Proteomes" id="UP001152798"/>
    </source>
</evidence>
<reference evidence="2" key="1">
    <citation type="submission" date="2022-01" db="EMBL/GenBank/DDBJ databases">
        <authorList>
            <person name="King R."/>
        </authorList>
    </citation>
    <scope>NUCLEOTIDE SEQUENCE</scope>
</reference>
<feature type="compositionally biased region" description="Basic and acidic residues" evidence="1">
    <location>
        <begin position="34"/>
        <end position="44"/>
    </location>
</feature>
<sequence length="100" mass="10857">MPIISAIIAFTIHQHDIRSVVDLGAQQARRRPRKPEMRPQRVDDPSEEAPDGPEGVGEDPGPQGPAAGSRQSAAPRPRQEGQQEEEAPAARPHSHHQPGQ</sequence>
<evidence type="ECO:0000256" key="1">
    <source>
        <dbReference type="SAM" id="MobiDB-lite"/>
    </source>
</evidence>
<keyword evidence="3" id="KW-1185">Reference proteome</keyword>
<organism evidence="2 3">
    <name type="scientific">Nezara viridula</name>
    <name type="common">Southern green stink bug</name>
    <name type="synonym">Cimex viridulus</name>
    <dbReference type="NCBI Taxonomy" id="85310"/>
    <lineage>
        <taxon>Eukaryota</taxon>
        <taxon>Metazoa</taxon>
        <taxon>Ecdysozoa</taxon>
        <taxon>Arthropoda</taxon>
        <taxon>Hexapoda</taxon>
        <taxon>Insecta</taxon>
        <taxon>Pterygota</taxon>
        <taxon>Neoptera</taxon>
        <taxon>Paraneoptera</taxon>
        <taxon>Hemiptera</taxon>
        <taxon>Heteroptera</taxon>
        <taxon>Panheteroptera</taxon>
        <taxon>Pentatomomorpha</taxon>
        <taxon>Pentatomoidea</taxon>
        <taxon>Pentatomidae</taxon>
        <taxon>Pentatominae</taxon>
        <taxon>Nezara</taxon>
    </lineage>
</organism>
<dbReference type="AlphaFoldDB" id="A0A9P0HKV1"/>
<evidence type="ECO:0000313" key="2">
    <source>
        <dbReference type="EMBL" id="CAH1404488.1"/>
    </source>
</evidence>
<feature type="region of interest" description="Disordered" evidence="1">
    <location>
        <begin position="18"/>
        <end position="100"/>
    </location>
</feature>